<dbReference type="Proteomes" id="UP000007062">
    <property type="component" value="Chromosome 2L"/>
</dbReference>
<dbReference type="PaxDb" id="7165-AGAP005172-PA"/>
<reference evidence="3 5" key="1">
    <citation type="journal article" date="2002" name="Science">
        <title>The genome sequence of the malaria mosquito Anopheles gambiae.</title>
        <authorList>
            <person name="Holt R.A."/>
            <person name="Subramanian G.M."/>
            <person name="Halpern A."/>
            <person name="Sutton G.G."/>
            <person name="Charlab R."/>
            <person name="Nusskern D.R."/>
            <person name="Wincker P."/>
            <person name="Clark A.G."/>
            <person name="Ribeiro J.M."/>
            <person name="Wides R."/>
            <person name="Salzberg S.L."/>
            <person name="Loftus B."/>
            <person name="Yandell M."/>
            <person name="Majoros W.H."/>
            <person name="Rusch D.B."/>
            <person name="Lai Z."/>
            <person name="Kraft C.L."/>
            <person name="Abril J.F."/>
            <person name="Anthouard V."/>
            <person name="Arensburger P."/>
            <person name="Atkinson P.W."/>
            <person name="Baden H."/>
            <person name="de Berardinis V."/>
            <person name="Baldwin D."/>
            <person name="Benes V."/>
            <person name="Biedler J."/>
            <person name="Blass C."/>
            <person name="Bolanos R."/>
            <person name="Boscus D."/>
            <person name="Barnstead M."/>
            <person name="Cai S."/>
            <person name="Center A."/>
            <person name="Chaturverdi K."/>
            <person name="Christophides G.K."/>
            <person name="Chrystal M.A."/>
            <person name="Clamp M."/>
            <person name="Cravchik A."/>
            <person name="Curwen V."/>
            <person name="Dana A."/>
            <person name="Delcher A."/>
            <person name="Dew I."/>
            <person name="Evans C.A."/>
            <person name="Flanigan M."/>
            <person name="Grundschober-Freimoser A."/>
            <person name="Friedli L."/>
            <person name="Gu Z."/>
            <person name="Guan P."/>
            <person name="Guigo R."/>
            <person name="Hillenmeyer M.E."/>
            <person name="Hladun S.L."/>
            <person name="Hogan J.R."/>
            <person name="Hong Y.S."/>
            <person name="Hoover J."/>
            <person name="Jaillon O."/>
            <person name="Ke Z."/>
            <person name="Kodira C."/>
            <person name="Kokoza E."/>
            <person name="Koutsos A."/>
            <person name="Letunic I."/>
            <person name="Levitsky A."/>
            <person name="Liang Y."/>
            <person name="Lin J.J."/>
            <person name="Lobo N.F."/>
            <person name="Lopez J.R."/>
            <person name="Malek J.A."/>
            <person name="McIntosh T.C."/>
            <person name="Meister S."/>
            <person name="Miller J."/>
            <person name="Mobarry C."/>
            <person name="Mongin E."/>
            <person name="Murphy S.D."/>
            <person name="O'Brochta D.A."/>
            <person name="Pfannkoch C."/>
            <person name="Qi R."/>
            <person name="Regier M.A."/>
            <person name="Remington K."/>
            <person name="Shao H."/>
            <person name="Sharakhova M.V."/>
            <person name="Sitter C.D."/>
            <person name="Shetty J."/>
            <person name="Smith T.J."/>
            <person name="Strong R."/>
            <person name="Sun J."/>
            <person name="Thomasova D."/>
            <person name="Ton L.Q."/>
            <person name="Topalis P."/>
            <person name="Tu Z."/>
            <person name="Unger M.F."/>
            <person name="Walenz B."/>
            <person name="Wang A."/>
            <person name="Wang J."/>
            <person name="Wang M."/>
            <person name="Wang X."/>
            <person name="Woodford K.J."/>
            <person name="Wortman J.R."/>
            <person name="Wu M."/>
            <person name="Yao A."/>
            <person name="Zdobnov E.M."/>
            <person name="Zhang H."/>
            <person name="Zhao Q."/>
            <person name="Zhao S."/>
            <person name="Zhu S.C."/>
            <person name="Zhimulev I."/>
            <person name="Coluzzi M."/>
            <person name="della Torre A."/>
            <person name="Roth C.W."/>
            <person name="Louis C."/>
            <person name="Kalush F."/>
            <person name="Mural R.J."/>
            <person name="Myers E.W."/>
            <person name="Adams M.D."/>
            <person name="Smith H.O."/>
            <person name="Broder S."/>
            <person name="Gardner M.J."/>
            <person name="Fraser C.M."/>
            <person name="Birney E."/>
            <person name="Bork P."/>
            <person name="Brey P.T."/>
            <person name="Venter J.C."/>
            <person name="Weissenbach J."/>
            <person name="Kafatos F.C."/>
            <person name="Collins F.H."/>
            <person name="Hoffman S.L."/>
        </authorList>
    </citation>
    <scope>NUCLEOTIDE SEQUENCE [LARGE SCALE GENOMIC DNA]</scope>
    <source>
        <strain evidence="3 5">PEST</strain>
    </source>
</reference>
<reference evidence="3 4" key="3">
    <citation type="journal article" date="2004" name="Trends Parasitol.">
        <title>The Anopheles gambiae genome: an update.</title>
        <authorList>
            <person name="Mongin E."/>
            <person name="Louis C."/>
            <person name="Holt R.A."/>
            <person name="Birney E."/>
            <person name="Collins F.H."/>
        </authorList>
    </citation>
    <scope>NUCLEOTIDE SEQUENCE</scope>
    <source>
        <strain evidence="3 4">PEST</strain>
    </source>
</reference>
<evidence type="ECO:0000313" key="3">
    <source>
        <dbReference type="EMBL" id="EDO64100.1"/>
    </source>
</evidence>
<evidence type="ECO:0000313" key="5">
    <source>
        <dbReference type="Proteomes" id="UP000007062"/>
    </source>
</evidence>
<name>A7UT94_ANOGA</name>
<dbReference type="SUPFAM" id="SSF57903">
    <property type="entry name" value="FYVE/PHD zinc finger"/>
    <property type="match status" value="1"/>
</dbReference>
<reference evidence="3" key="2">
    <citation type="submission" date="2002-03" db="EMBL/GenBank/DDBJ databases">
        <authorList>
            <consortium name="The Anopheles Genome Sequencing Consortium"/>
        </authorList>
    </citation>
    <scope>NUCLEOTIDE SEQUENCE</scope>
    <source>
        <strain evidence="3">PEST</strain>
    </source>
</reference>
<evidence type="ECO:0000256" key="2">
    <source>
        <dbReference type="SAM" id="MobiDB-lite"/>
    </source>
</evidence>
<reference evidence="3" key="4">
    <citation type="journal article" date="2007" name="Genome Biol.">
        <title>Update of the Anopheles gambiae PEST genome assembly.</title>
        <authorList>
            <person name="Sharakhova M.V."/>
            <person name="Hammond M.P."/>
            <person name="Lobo N.F."/>
            <person name="Krzywinski J."/>
            <person name="Unger M.F."/>
            <person name="Hillenmeyer M.E."/>
            <person name="Bruggner R.V."/>
            <person name="Birney E."/>
            <person name="Collins F.H."/>
        </authorList>
    </citation>
    <scope>NUCLEOTIDE SEQUENCE</scope>
    <source>
        <strain evidence="3">PEST</strain>
    </source>
</reference>
<dbReference type="HOGENOM" id="CLU_750543_0_0_1"/>
<dbReference type="VEuPathDB" id="VectorBase:AGAP005172"/>
<keyword evidence="1" id="KW-0175">Coiled coil</keyword>
<dbReference type="EMBL" id="AAAB01008900">
    <property type="protein sequence ID" value="EDO64100.1"/>
    <property type="molecule type" value="Genomic_DNA"/>
</dbReference>
<gene>
    <name evidence="3" type="ORF">AgaP_AGAP005172</name>
</gene>
<accession>A7UT94</accession>
<feature type="region of interest" description="Disordered" evidence="2">
    <location>
        <begin position="342"/>
        <end position="369"/>
    </location>
</feature>
<evidence type="ECO:0000256" key="1">
    <source>
        <dbReference type="SAM" id="Coils"/>
    </source>
</evidence>
<dbReference type="VEuPathDB" id="VectorBase:AGAMI1_005025"/>
<organism evidence="3">
    <name type="scientific">Anopheles gambiae</name>
    <name type="common">African malaria mosquito</name>
    <dbReference type="NCBI Taxonomy" id="7165"/>
    <lineage>
        <taxon>Eukaryota</taxon>
        <taxon>Metazoa</taxon>
        <taxon>Ecdysozoa</taxon>
        <taxon>Arthropoda</taxon>
        <taxon>Hexapoda</taxon>
        <taxon>Insecta</taxon>
        <taxon>Pterygota</taxon>
        <taxon>Neoptera</taxon>
        <taxon>Endopterygota</taxon>
        <taxon>Diptera</taxon>
        <taxon>Nematocera</taxon>
        <taxon>Culicoidea</taxon>
        <taxon>Culicidae</taxon>
        <taxon>Anophelinae</taxon>
        <taxon>Anopheles</taxon>
    </lineage>
</organism>
<dbReference type="AlphaFoldDB" id="A7UT94"/>
<evidence type="ECO:0000313" key="4">
    <source>
        <dbReference type="EnsemblMetazoa" id="AGAP005172-PA"/>
    </source>
</evidence>
<keyword evidence="5" id="KW-1185">Reference proteome</keyword>
<dbReference type="VEuPathDB" id="VectorBase:AGAMI1_005887"/>
<dbReference type="EnsemblMetazoa" id="AGAP005172-RA">
    <property type="protein sequence ID" value="AGAP005172-PA"/>
    <property type="gene ID" value="AGAP005172"/>
</dbReference>
<sequence>MSTGIYRGGCERNNTANMVLCNKCHEWYQYACVSITAIVDSHAQMCDLCVKKRVKCEAKEKRCLENPMEAIAKTRKPAERCNGEKIAKRAAYSEGDASAYKKLSTGEQVPTSIPAAKMPHTTNVSKKATMQAALARLIEVQRLEKELALKEFDIKMANLKHKQEIIMLQIEKAKRSKRSYANNSSNLEQDEREQQQCNEAVNVSEADEKVCIGTVPADPEALATVEPIVCTRQHASAQPALQLQNCSVAKAHAQLNCESRDNALPSEAVQSGGAEPLSMYALRSTVLRIPFRMVSITNQRGHQGIDTQRTLDDRPATTLVPSELAQSASVAGTVDSTVPERGVEVDDRNTTHRSGSTTRDRQIWYSGNR</sequence>
<reference evidence="4" key="6">
    <citation type="submission" date="2021-01" db="UniProtKB">
        <authorList>
            <consortium name="EnsemblMetazoa"/>
        </authorList>
    </citation>
    <scope>IDENTIFICATION</scope>
    <source>
        <strain evidence="4">PEST</strain>
    </source>
</reference>
<feature type="coiled-coil region" evidence="1">
    <location>
        <begin position="140"/>
        <end position="190"/>
    </location>
</feature>
<dbReference type="InterPro" id="IPR011011">
    <property type="entry name" value="Znf_FYVE_PHD"/>
</dbReference>
<reference evidence="3" key="5">
    <citation type="submission" date="2011-05" db="EMBL/GenBank/DDBJ databases">
        <authorList>
            <consortium name="VectorBase"/>
        </authorList>
    </citation>
    <scope>NUCLEOTIDE SEQUENCE</scope>
    <source>
        <strain evidence="3">PEST</strain>
    </source>
</reference>
<proteinExistence type="predicted"/>
<protein>
    <submittedName>
        <fullName evidence="3">AGAP005172-PA</fullName>
    </submittedName>
</protein>